<protein>
    <recommendedName>
        <fullName evidence="3">GrdX protein</fullName>
    </recommendedName>
</protein>
<proteinExistence type="predicted"/>
<dbReference type="AlphaFoldDB" id="A0A1X7J0V8"/>
<dbReference type="InterPro" id="IPR047735">
    <property type="entry name" value="GrdX-like"/>
</dbReference>
<name>A0A1X7J0V8_9BACT</name>
<dbReference type="RefSeq" id="WP_143340805.1">
    <property type="nucleotide sequence ID" value="NZ_FXBB01000007.1"/>
</dbReference>
<evidence type="ECO:0000313" key="2">
    <source>
        <dbReference type="Proteomes" id="UP000193355"/>
    </source>
</evidence>
<keyword evidence="2" id="KW-1185">Reference proteome</keyword>
<accession>A0A1X7J0V8</accession>
<sequence>MVRSLVLITNNPAFFSLHQEGLELVKLDGTAYDVVVAGRDRVHQGWTLLNHPLYGNFRPYHQPFRTMLLRAPERPEDFALDSDSLSLVERAAEVYLSCSDRWLTPETSPKSMYDDCSVLDYDLMKETLVKEGVKI</sequence>
<gene>
    <name evidence="1" type="ORF">SAMN06275492_10717</name>
</gene>
<organism evidence="1 2">
    <name type="scientific">Dethiosulfovibrio salsuginis</name>
    <dbReference type="NCBI Taxonomy" id="561720"/>
    <lineage>
        <taxon>Bacteria</taxon>
        <taxon>Thermotogati</taxon>
        <taxon>Synergistota</taxon>
        <taxon>Synergistia</taxon>
        <taxon>Synergistales</taxon>
        <taxon>Dethiosulfovibrionaceae</taxon>
        <taxon>Dethiosulfovibrio</taxon>
    </lineage>
</organism>
<dbReference type="EMBL" id="FXBB01000007">
    <property type="protein sequence ID" value="SMG20952.1"/>
    <property type="molecule type" value="Genomic_DNA"/>
</dbReference>
<reference evidence="2" key="1">
    <citation type="submission" date="2017-04" db="EMBL/GenBank/DDBJ databases">
        <authorList>
            <person name="Varghese N."/>
            <person name="Submissions S."/>
        </authorList>
    </citation>
    <scope>NUCLEOTIDE SEQUENCE [LARGE SCALE GENOMIC DNA]</scope>
    <source>
        <strain evidence="2">USBA 82</strain>
    </source>
</reference>
<dbReference type="STRING" id="561720.SAMN06275492_10717"/>
<dbReference type="Proteomes" id="UP000193355">
    <property type="component" value="Unassembled WGS sequence"/>
</dbReference>
<dbReference type="NCBIfam" id="NF038093">
    <property type="entry name" value="GrdX"/>
    <property type="match status" value="1"/>
</dbReference>
<evidence type="ECO:0000313" key="1">
    <source>
        <dbReference type="EMBL" id="SMG20952.1"/>
    </source>
</evidence>
<evidence type="ECO:0008006" key="3">
    <source>
        <dbReference type="Google" id="ProtNLM"/>
    </source>
</evidence>
<dbReference type="OrthoDB" id="9815289at2"/>